<evidence type="ECO:0000313" key="2">
    <source>
        <dbReference type="Proteomes" id="UP000828390"/>
    </source>
</evidence>
<dbReference type="Proteomes" id="UP000828390">
    <property type="component" value="Unassembled WGS sequence"/>
</dbReference>
<reference evidence="1" key="2">
    <citation type="submission" date="2020-11" db="EMBL/GenBank/DDBJ databases">
        <authorList>
            <person name="McCartney M.A."/>
            <person name="Auch B."/>
            <person name="Kono T."/>
            <person name="Mallez S."/>
            <person name="Becker A."/>
            <person name="Gohl D.M."/>
            <person name="Silverstein K.A.T."/>
            <person name="Koren S."/>
            <person name="Bechman K.B."/>
            <person name="Herman A."/>
            <person name="Abrahante J.E."/>
            <person name="Garbe J."/>
        </authorList>
    </citation>
    <scope>NUCLEOTIDE SEQUENCE</scope>
    <source>
        <strain evidence="1">Duluth1</strain>
        <tissue evidence="1">Whole animal</tissue>
    </source>
</reference>
<proteinExistence type="predicted"/>
<sequence length="66" mass="7514">MAYATLIFDCRIFSLQRECLQHAKNVHDTDPFELPTELEVVHDPETVICESTPSLWGDVPKGENLN</sequence>
<name>A0A9D4R3C7_DREPO</name>
<gene>
    <name evidence="1" type="ORF">DPMN_094230</name>
</gene>
<comment type="caution">
    <text evidence="1">The sequence shown here is derived from an EMBL/GenBank/DDBJ whole genome shotgun (WGS) entry which is preliminary data.</text>
</comment>
<dbReference type="AlphaFoldDB" id="A0A9D4R3C7"/>
<organism evidence="1 2">
    <name type="scientific">Dreissena polymorpha</name>
    <name type="common">Zebra mussel</name>
    <name type="synonym">Mytilus polymorpha</name>
    <dbReference type="NCBI Taxonomy" id="45954"/>
    <lineage>
        <taxon>Eukaryota</taxon>
        <taxon>Metazoa</taxon>
        <taxon>Spiralia</taxon>
        <taxon>Lophotrochozoa</taxon>
        <taxon>Mollusca</taxon>
        <taxon>Bivalvia</taxon>
        <taxon>Autobranchia</taxon>
        <taxon>Heteroconchia</taxon>
        <taxon>Euheterodonta</taxon>
        <taxon>Imparidentia</taxon>
        <taxon>Neoheterodontei</taxon>
        <taxon>Myida</taxon>
        <taxon>Dreissenoidea</taxon>
        <taxon>Dreissenidae</taxon>
        <taxon>Dreissena</taxon>
    </lineage>
</organism>
<dbReference type="EMBL" id="JAIWYP010000003">
    <property type="protein sequence ID" value="KAH3851745.1"/>
    <property type="molecule type" value="Genomic_DNA"/>
</dbReference>
<keyword evidence="2" id="KW-1185">Reference proteome</keyword>
<reference evidence="1" key="1">
    <citation type="journal article" date="2019" name="bioRxiv">
        <title>The Genome of the Zebra Mussel, Dreissena polymorpha: A Resource for Invasive Species Research.</title>
        <authorList>
            <person name="McCartney M.A."/>
            <person name="Auch B."/>
            <person name="Kono T."/>
            <person name="Mallez S."/>
            <person name="Zhang Y."/>
            <person name="Obille A."/>
            <person name="Becker A."/>
            <person name="Abrahante J.E."/>
            <person name="Garbe J."/>
            <person name="Badalamenti J.P."/>
            <person name="Herman A."/>
            <person name="Mangelson H."/>
            <person name="Liachko I."/>
            <person name="Sullivan S."/>
            <person name="Sone E.D."/>
            <person name="Koren S."/>
            <person name="Silverstein K.A.T."/>
            <person name="Beckman K.B."/>
            <person name="Gohl D.M."/>
        </authorList>
    </citation>
    <scope>NUCLEOTIDE SEQUENCE</scope>
    <source>
        <strain evidence="1">Duluth1</strain>
        <tissue evidence="1">Whole animal</tissue>
    </source>
</reference>
<evidence type="ECO:0000313" key="1">
    <source>
        <dbReference type="EMBL" id="KAH3851745.1"/>
    </source>
</evidence>
<protein>
    <submittedName>
        <fullName evidence="1">Uncharacterized protein</fullName>
    </submittedName>
</protein>
<accession>A0A9D4R3C7</accession>